<reference evidence="3 4" key="1">
    <citation type="journal article" date="2019" name="Nat. Med.">
        <title>A library of human gut bacterial isolates paired with longitudinal multiomics data enables mechanistic microbiome research.</title>
        <authorList>
            <person name="Poyet M."/>
            <person name="Groussin M."/>
            <person name="Gibbons S.M."/>
            <person name="Avila-Pacheco J."/>
            <person name="Jiang X."/>
            <person name="Kearney S.M."/>
            <person name="Perrotta A.R."/>
            <person name="Berdy B."/>
            <person name="Zhao S."/>
            <person name="Lieberman T.D."/>
            <person name="Swanson P.K."/>
            <person name="Smith M."/>
            <person name="Roesemann S."/>
            <person name="Alexander J.E."/>
            <person name="Rich S.A."/>
            <person name="Livny J."/>
            <person name="Vlamakis H."/>
            <person name="Clish C."/>
            <person name="Bullock K."/>
            <person name="Deik A."/>
            <person name="Scott J."/>
            <person name="Pierce K.A."/>
            <person name="Xavier R.J."/>
            <person name="Alm E.J."/>
        </authorList>
    </citation>
    <scope>NUCLEOTIDE SEQUENCE [LARGE SCALE GENOMIC DNA]</scope>
    <source>
        <strain evidence="1 3">BIOML-A4</strain>
        <strain evidence="2 4">BIOML-A5</strain>
    </source>
</reference>
<keyword evidence="4" id="KW-1185">Reference proteome</keyword>
<organism evidence="1 3">
    <name type="scientific">Holdemania massiliensis</name>
    <dbReference type="NCBI Taxonomy" id="1468449"/>
    <lineage>
        <taxon>Bacteria</taxon>
        <taxon>Bacillati</taxon>
        <taxon>Bacillota</taxon>
        <taxon>Erysipelotrichia</taxon>
        <taxon>Erysipelotrichales</taxon>
        <taxon>Erysipelotrichaceae</taxon>
        <taxon>Holdemania</taxon>
    </lineage>
</organism>
<dbReference type="Pfam" id="PF04294">
    <property type="entry name" value="VanW"/>
    <property type="match status" value="1"/>
</dbReference>
<name>A0A6N7S2H7_9FIRM</name>
<dbReference type="PANTHER" id="PTHR35788:SF1">
    <property type="entry name" value="EXPORTED PROTEIN"/>
    <property type="match status" value="1"/>
</dbReference>
<dbReference type="EMBL" id="WKPJ01000001">
    <property type="protein sequence ID" value="MSA87912.1"/>
    <property type="molecule type" value="Genomic_DNA"/>
</dbReference>
<dbReference type="Proteomes" id="UP000433575">
    <property type="component" value="Unassembled WGS sequence"/>
</dbReference>
<sequence length="274" mass="31875">MQRIHLYQLGPRAYQLSRKKEIFKRNFQDRLHHTQFAETYSDSLLPHVINRHNSLIRRKLGDVDQQLQENKAVNLALAAPKLNKILIRPNETFSFWHLVGECTTEKGYQEGLTISGNHPSSGIGGGMCQMTNLIHWMILHSSLTITEHHHHGRLDLFPDFGRQVPFGTGTSIVYNYLDYRVTNNTLDTFQLIITTDDRYLRGELRADHPQPLKFHVYEQDSWFSWEADGAYRHNIVRLKAINKDSGLVAFDRELITNHAKVMYDPQLIDPTLFR</sequence>
<dbReference type="EMBL" id="WKPI01000001">
    <property type="protein sequence ID" value="MSC31708.1"/>
    <property type="molecule type" value="Genomic_DNA"/>
</dbReference>
<evidence type="ECO:0000313" key="4">
    <source>
        <dbReference type="Proteomes" id="UP000480929"/>
    </source>
</evidence>
<dbReference type="PANTHER" id="PTHR35788">
    <property type="entry name" value="EXPORTED PROTEIN-RELATED"/>
    <property type="match status" value="1"/>
</dbReference>
<comment type="caution">
    <text evidence="1">The sequence shown here is derived from an EMBL/GenBank/DDBJ whole genome shotgun (WGS) entry which is preliminary data.</text>
</comment>
<dbReference type="RefSeq" id="WP_154237574.1">
    <property type="nucleotide sequence ID" value="NZ_CALJPI010000060.1"/>
</dbReference>
<dbReference type="Proteomes" id="UP000480929">
    <property type="component" value="Unassembled WGS sequence"/>
</dbReference>
<dbReference type="OrthoDB" id="9797191at2"/>
<evidence type="ECO:0000313" key="2">
    <source>
        <dbReference type="EMBL" id="MSC31708.1"/>
    </source>
</evidence>
<dbReference type="InterPro" id="IPR052913">
    <property type="entry name" value="Glycopeptide_resist_protein"/>
</dbReference>
<gene>
    <name evidence="2" type="ORF">GKD88_01030</name>
    <name evidence="1" type="ORF">GKE08_01020</name>
</gene>
<accession>A0A6N7S2H7</accession>
<dbReference type="AlphaFoldDB" id="A0A6N7S2H7"/>
<proteinExistence type="predicted"/>
<evidence type="ECO:0000313" key="3">
    <source>
        <dbReference type="Proteomes" id="UP000433575"/>
    </source>
</evidence>
<evidence type="ECO:0000313" key="1">
    <source>
        <dbReference type="EMBL" id="MSA87912.1"/>
    </source>
</evidence>
<dbReference type="InterPro" id="IPR007391">
    <property type="entry name" value="Vancomycin_resist_VanW"/>
</dbReference>
<protein>
    <submittedName>
        <fullName evidence="1">Vancomycin resistance protein</fullName>
    </submittedName>
</protein>